<dbReference type="Proteomes" id="UP000614221">
    <property type="component" value="Unassembled WGS sequence"/>
</dbReference>
<comment type="caution">
    <text evidence="2">The sequence shown here is derived from an EMBL/GenBank/DDBJ whole genome shotgun (WGS) entry which is preliminary data.</text>
</comment>
<accession>A0A830F3R7</accession>
<proteinExistence type="predicted"/>
<dbReference type="RefSeq" id="WP_188979915.1">
    <property type="nucleotide sequence ID" value="NZ_BMPD01000007.1"/>
</dbReference>
<keyword evidence="1" id="KW-0175">Coiled coil</keyword>
<protein>
    <submittedName>
        <fullName evidence="2">Uncharacterized protein</fullName>
    </submittedName>
</protein>
<dbReference type="OrthoDB" id="373602at2157"/>
<evidence type="ECO:0000313" key="3">
    <source>
        <dbReference type="Proteomes" id="UP000614221"/>
    </source>
</evidence>
<name>A0A830F3R7_9EURY</name>
<gene>
    <name evidence="2" type="ORF">GCM10009067_35070</name>
</gene>
<reference evidence="2" key="2">
    <citation type="submission" date="2020-09" db="EMBL/GenBank/DDBJ databases">
        <authorList>
            <person name="Sun Q."/>
            <person name="Ohkuma M."/>
        </authorList>
    </citation>
    <scope>NUCLEOTIDE SEQUENCE</scope>
    <source>
        <strain evidence="2">JCM 19018</strain>
    </source>
</reference>
<sequence>MGVTDLIESTFGTDDHESLFDPEFYSDRELREDKIRISQERTRLEKELEKYENKYKRLLDQGAGANDIEREEFAQKAKLTKRRYEIIEKRYRKQGVILATLITIEGIRELLERHDKNESNIANIVADAETDVGALRETLQEQMAQHHLDVETMQEVQRSLDIDVLPSESTLSATDEAALMDSVAAGHIDAESVDIDQDIGEINPGIGEIVLDDSPTIDEPDILSNIEDTDGSITTDVNRTTDDRLEIDIYAADERTVRIRDYGARVSTTWTTDMRPTKLVETITSMFDITDTAPMEANWETSDDKVERETGTVKKLEPADWFPDACRFLVIEGPDFEIRWGDDPGQEEVFEVSVTTESETAESAVSDLLAETLRNELSTDLLEKLMGRTRFVLEEYQLGKTR</sequence>
<feature type="coiled-coil region" evidence="1">
    <location>
        <begin position="27"/>
        <end position="61"/>
    </location>
</feature>
<organism evidence="2 3">
    <name type="scientific">Haloarcula sebkhae</name>
    <dbReference type="NCBI Taxonomy" id="932660"/>
    <lineage>
        <taxon>Archaea</taxon>
        <taxon>Methanobacteriati</taxon>
        <taxon>Methanobacteriota</taxon>
        <taxon>Stenosarchaea group</taxon>
        <taxon>Halobacteria</taxon>
        <taxon>Halobacteriales</taxon>
        <taxon>Haloarculaceae</taxon>
        <taxon>Haloarcula</taxon>
    </lineage>
</organism>
<evidence type="ECO:0000256" key="1">
    <source>
        <dbReference type="SAM" id="Coils"/>
    </source>
</evidence>
<dbReference type="AlphaFoldDB" id="A0A830F3R7"/>
<evidence type="ECO:0000313" key="2">
    <source>
        <dbReference type="EMBL" id="GGK79728.1"/>
    </source>
</evidence>
<dbReference type="EMBL" id="BMPD01000007">
    <property type="protein sequence ID" value="GGK79728.1"/>
    <property type="molecule type" value="Genomic_DNA"/>
</dbReference>
<reference evidence="2" key="1">
    <citation type="journal article" date="2014" name="Int. J. Syst. Evol. Microbiol.">
        <title>Complete genome sequence of Corynebacterium casei LMG S-19264T (=DSM 44701T), isolated from a smear-ripened cheese.</title>
        <authorList>
            <consortium name="US DOE Joint Genome Institute (JGI-PGF)"/>
            <person name="Walter F."/>
            <person name="Albersmeier A."/>
            <person name="Kalinowski J."/>
            <person name="Ruckert C."/>
        </authorList>
    </citation>
    <scope>NUCLEOTIDE SEQUENCE</scope>
    <source>
        <strain evidence="2">JCM 19018</strain>
    </source>
</reference>